<feature type="chain" id="PRO_5010161362" description="Porin" evidence="1">
    <location>
        <begin position="21"/>
        <end position="423"/>
    </location>
</feature>
<organism evidence="2 3">
    <name type="scientific">Acidocella aminolytica 101 = DSM 11237</name>
    <dbReference type="NCBI Taxonomy" id="1120923"/>
    <lineage>
        <taxon>Bacteria</taxon>
        <taxon>Pseudomonadati</taxon>
        <taxon>Pseudomonadota</taxon>
        <taxon>Alphaproteobacteria</taxon>
        <taxon>Acetobacterales</taxon>
        <taxon>Acidocellaceae</taxon>
        <taxon>Acidocella</taxon>
    </lineage>
</organism>
<comment type="caution">
    <text evidence="2">The sequence shown here is derived from an EMBL/GenBank/DDBJ whole genome shotgun (WGS) entry which is preliminary data.</text>
</comment>
<dbReference type="Proteomes" id="UP000032668">
    <property type="component" value="Unassembled WGS sequence"/>
</dbReference>
<feature type="signal peptide" evidence="1">
    <location>
        <begin position="1"/>
        <end position="20"/>
    </location>
</feature>
<dbReference type="Gene3D" id="2.40.160.10">
    <property type="entry name" value="Porin"/>
    <property type="match status" value="1"/>
</dbReference>
<evidence type="ECO:0008006" key="4">
    <source>
        <dbReference type="Google" id="ProtNLM"/>
    </source>
</evidence>
<dbReference type="SUPFAM" id="SSF56935">
    <property type="entry name" value="Porins"/>
    <property type="match status" value="1"/>
</dbReference>
<dbReference type="STRING" id="1120923.SAMN02746095_02087"/>
<sequence length="423" mass="44261">MRKLLLASAATLLAGGVAFAQPSKQVAAPGSVVVHLNGYFQYGFGVYGASNMGSDAAGYKLNSTGTFGDFRLFPGFDGQTTSGIWYGFQGELRTLLSNAGQGKNNNSTNGNGFAGLYVQRAYGYIGMPEYGFVRFGQTDSAFTLSQTGVIEDFGDGAQFNSDGGAVMLLPSAPGNFIYADYSHLYTTNKIVYESPAVETLGGKLSGIIGFEPNSNGIKEGYASTGSAEGANAASIANGSNSRRRNTLDVSATYANEMSGFANKVSIAYLHGAPLSSTNGSYGAAAPYGYDELSVFQAGAQTSFAGLTVGGNVKWGQVEDGYDFKPKGARNALGYIVGASYKIGPYTVGASYFNQQSSGKYVPGTTTYARTLSEYGVAAGANYQLAKPIGLFVQYLYGHQHQPHGISTGNTQEQVLAAGATLKW</sequence>
<evidence type="ECO:0000313" key="2">
    <source>
        <dbReference type="EMBL" id="GAN80000.1"/>
    </source>
</evidence>
<evidence type="ECO:0000313" key="3">
    <source>
        <dbReference type="Proteomes" id="UP000032668"/>
    </source>
</evidence>
<name>A0A0D6PE11_9PROT</name>
<dbReference type="EMBL" id="BANC01000035">
    <property type="protein sequence ID" value="GAN80000.1"/>
    <property type="molecule type" value="Genomic_DNA"/>
</dbReference>
<reference evidence="2 3" key="1">
    <citation type="submission" date="2012-11" db="EMBL/GenBank/DDBJ databases">
        <title>Whole genome sequence of Acidocella aminolytica 101 = DSM 11237.</title>
        <authorList>
            <person name="Azuma Y."/>
            <person name="Higashiura N."/>
            <person name="Hirakawa H."/>
            <person name="Matsushita K."/>
        </authorList>
    </citation>
    <scope>NUCLEOTIDE SEQUENCE [LARGE SCALE GENOMIC DNA]</scope>
    <source>
        <strain evidence="3">101 / DSM 11237</strain>
    </source>
</reference>
<keyword evidence="1" id="KW-0732">Signal</keyword>
<keyword evidence="3" id="KW-1185">Reference proteome</keyword>
<evidence type="ECO:0000256" key="1">
    <source>
        <dbReference type="SAM" id="SignalP"/>
    </source>
</evidence>
<protein>
    <recommendedName>
        <fullName evidence="4">Porin</fullName>
    </recommendedName>
</protein>
<proteinExistence type="predicted"/>
<accession>A0A0D6PE11</accession>
<dbReference type="InterPro" id="IPR023614">
    <property type="entry name" value="Porin_dom_sf"/>
</dbReference>
<gene>
    <name evidence="2" type="ORF">Aam_035_007</name>
</gene>
<dbReference type="AlphaFoldDB" id="A0A0D6PE11"/>
<dbReference type="RefSeq" id="WP_048878432.1">
    <property type="nucleotide sequence ID" value="NZ_BANC01000035.1"/>
</dbReference>
<dbReference type="OrthoDB" id="6758483at2"/>